<protein>
    <submittedName>
        <fullName evidence="2">Uncharacterized protein</fullName>
    </submittedName>
</protein>
<dbReference type="Proteomes" id="UP001237642">
    <property type="component" value="Unassembled WGS sequence"/>
</dbReference>
<keyword evidence="3" id="KW-1185">Reference proteome</keyword>
<dbReference type="EMBL" id="JAUIZM010000001">
    <property type="protein sequence ID" value="KAK1400640.1"/>
    <property type="molecule type" value="Genomic_DNA"/>
</dbReference>
<reference evidence="2" key="2">
    <citation type="submission" date="2023-05" db="EMBL/GenBank/DDBJ databases">
        <authorList>
            <person name="Schelkunov M.I."/>
        </authorList>
    </citation>
    <scope>NUCLEOTIDE SEQUENCE</scope>
    <source>
        <strain evidence="2">Hsosn_3</strain>
        <tissue evidence="2">Leaf</tissue>
    </source>
</reference>
<evidence type="ECO:0000313" key="2">
    <source>
        <dbReference type="EMBL" id="KAK1400640.1"/>
    </source>
</evidence>
<proteinExistence type="predicted"/>
<name>A0AAD8J9Z2_9APIA</name>
<evidence type="ECO:0000313" key="3">
    <source>
        <dbReference type="Proteomes" id="UP001237642"/>
    </source>
</evidence>
<accession>A0AAD8J9Z2</accession>
<sequence>MSGPLWSMSISIKDTVLLSIFVFIMFNVITDYQDYENEDYRENRIIFDMVTILSNAFVRASLNDTSDILRRSKRQEERDILRRRKMQEEEEEERHEEERQEEERQQPLTPTPAPTPVYEERDILTSQANRIPDKQAGRVPDNQAGRVPDKQQKKVKIHRGLVSPHTYLPRDKRTTRCKLPNRYSDGVLDSNISEG</sequence>
<reference evidence="2" key="1">
    <citation type="submission" date="2023-02" db="EMBL/GenBank/DDBJ databases">
        <title>Genome of toxic invasive species Heracleum sosnowskyi carries increased number of genes despite the absence of recent whole-genome duplications.</title>
        <authorList>
            <person name="Schelkunov M."/>
            <person name="Shtratnikova V."/>
            <person name="Makarenko M."/>
            <person name="Klepikova A."/>
            <person name="Omelchenko D."/>
            <person name="Novikova G."/>
            <person name="Obukhova E."/>
            <person name="Bogdanov V."/>
            <person name="Penin A."/>
            <person name="Logacheva M."/>
        </authorList>
    </citation>
    <scope>NUCLEOTIDE SEQUENCE</scope>
    <source>
        <strain evidence="2">Hsosn_3</strain>
        <tissue evidence="2">Leaf</tissue>
    </source>
</reference>
<dbReference type="AlphaFoldDB" id="A0AAD8J9Z2"/>
<comment type="caution">
    <text evidence="2">The sequence shown here is derived from an EMBL/GenBank/DDBJ whole genome shotgun (WGS) entry which is preliminary data.</text>
</comment>
<gene>
    <name evidence="2" type="ORF">POM88_000245</name>
</gene>
<feature type="region of interest" description="Disordered" evidence="1">
    <location>
        <begin position="83"/>
        <end position="195"/>
    </location>
</feature>
<evidence type="ECO:0000256" key="1">
    <source>
        <dbReference type="SAM" id="MobiDB-lite"/>
    </source>
</evidence>
<feature type="compositionally biased region" description="Basic and acidic residues" evidence="1">
    <location>
        <begin position="96"/>
        <end position="105"/>
    </location>
</feature>
<organism evidence="2 3">
    <name type="scientific">Heracleum sosnowskyi</name>
    <dbReference type="NCBI Taxonomy" id="360622"/>
    <lineage>
        <taxon>Eukaryota</taxon>
        <taxon>Viridiplantae</taxon>
        <taxon>Streptophyta</taxon>
        <taxon>Embryophyta</taxon>
        <taxon>Tracheophyta</taxon>
        <taxon>Spermatophyta</taxon>
        <taxon>Magnoliopsida</taxon>
        <taxon>eudicotyledons</taxon>
        <taxon>Gunneridae</taxon>
        <taxon>Pentapetalae</taxon>
        <taxon>asterids</taxon>
        <taxon>campanulids</taxon>
        <taxon>Apiales</taxon>
        <taxon>Apiaceae</taxon>
        <taxon>Apioideae</taxon>
        <taxon>apioid superclade</taxon>
        <taxon>Tordylieae</taxon>
        <taxon>Tordyliinae</taxon>
        <taxon>Heracleum</taxon>
    </lineage>
</organism>